<evidence type="ECO:0000256" key="1">
    <source>
        <dbReference type="ARBA" id="ARBA00004651"/>
    </source>
</evidence>
<feature type="transmembrane region" description="Helical" evidence="6">
    <location>
        <begin position="318"/>
        <end position="341"/>
    </location>
</feature>
<dbReference type="InterPro" id="IPR052524">
    <property type="entry name" value="MFS_Cyanate_Porter"/>
</dbReference>
<dbReference type="GO" id="GO:0005886">
    <property type="term" value="C:plasma membrane"/>
    <property type="evidence" value="ECO:0007669"/>
    <property type="project" value="UniProtKB-SubCell"/>
</dbReference>
<dbReference type="AlphaFoldDB" id="A0A852ZT08"/>
<feature type="transmembrane region" description="Helical" evidence="6">
    <location>
        <begin position="382"/>
        <end position="403"/>
    </location>
</feature>
<feature type="transmembrane region" description="Helical" evidence="6">
    <location>
        <begin position="294"/>
        <end position="312"/>
    </location>
</feature>
<dbReference type="CDD" id="cd17339">
    <property type="entry name" value="MFS_NIMT_CynX_like"/>
    <property type="match status" value="1"/>
</dbReference>
<evidence type="ECO:0000256" key="3">
    <source>
        <dbReference type="ARBA" id="ARBA00022989"/>
    </source>
</evidence>
<dbReference type="Proteomes" id="UP000567795">
    <property type="component" value="Unassembled WGS sequence"/>
</dbReference>
<keyword evidence="3 6" id="KW-1133">Transmembrane helix</keyword>
<dbReference type="RefSeq" id="WP_179814201.1">
    <property type="nucleotide sequence ID" value="NZ_JACBZD010000001.1"/>
</dbReference>
<evidence type="ECO:0000256" key="4">
    <source>
        <dbReference type="ARBA" id="ARBA00023136"/>
    </source>
</evidence>
<dbReference type="Pfam" id="PF07690">
    <property type="entry name" value="MFS_1"/>
    <property type="match status" value="1"/>
</dbReference>
<evidence type="ECO:0000256" key="6">
    <source>
        <dbReference type="SAM" id="Phobius"/>
    </source>
</evidence>
<protein>
    <submittedName>
        <fullName evidence="8">CP family cyanate transporter-like MFS transporter</fullName>
    </submittedName>
</protein>
<accession>A0A852ZT08</accession>
<evidence type="ECO:0000313" key="8">
    <source>
        <dbReference type="EMBL" id="NYI05469.1"/>
    </source>
</evidence>
<feature type="transmembrane region" description="Helical" evidence="6">
    <location>
        <begin position="263"/>
        <end position="282"/>
    </location>
</feature>
<feature type="transmembrane region" description="Helical" evidence="6">
    <location>
        <begin position="182"/>
        <end position="201"/>
    </location>
</feature>
<dbReference type="PANTHER" id="PTHR23523:SF2">
    <property type="entry name" value="2-NITROIMIDAZOLE TRANSPORTER"/>
    <property type="match status" value="1"/>
</dbReference>
<gene>
    <name evidence="8" type="ORF">FHU37_002412</name>
</gene>
<evidence type="ECO:0000259" key="7">
    <source>
        <dbReference type="PROSITE" id="PS50850"/>
    </source>
</evidence>
<organism evidence="8 9">
    <name type="scientific">Allostreptomyces psammosilenae</name>
    <dbReference type="NCBI Taxonomy" id="1892865"/>
    <lineage>
        <taxon>Bacteria</taxon>
        <taxon>Bacillati</taxon>
        <taxon>Actinomycetota</taxon>
        <taxon>Actinomycetes</taxon>
        <taxon>Kitasatosporales</taxon>
        <taxon>Streptomycetaceae</taxon>
        <taxon>Allostreptomyces</taxon>
    </lineage>
</organism>
<evidence type="ECO:0000256" key="2">
    <source>
        <dbReference type="ARBA" id="ARBA00022692"/>
    </source>
</evidence>
<dbReference type="PANTHER" id="PTHR23523">
    <property type="match status" value="1"/>
</dbReference>
<comment type="subcellular location">
    <subcellularLocation>
        <location evidence="1">Cell membrane</location>
        <topology evidence="1">Multi-pass membrane protein</topology>
    </subcellularLocation>
</comment>
<dbReference type="EMBL" id="JACBZD010000001">
    <property type="protein sequence ID" value="NYI05469.1"/>
    <property type="molecule type" value="Genomic_DNA"/>
</dbReference>
<feature type="transmembrane region" description="Helical" evidence="6">
    <location>
        <begin position="150"/>
        <end position="170"/>
    </location>
</feature>
<feature type="transmembrane region" description="Helical" evidence="6">
    <location>
        <begin position="92"/>
        <end position="110"/>
    </location>
</feature>
<feature type="domain" description="Major facilitator superfamily (MFS) profile" evidence="7">
    <location>
        <begin position="225"/>
        <end position="416"/>
    </location>
</feature>
<name>A0A852ZT08_9ACTN</name>
<sequence length="416" mass="42218">MASSSPRSATTPATPPTRAGRRGTALLLAGILLLALNMRGSLTGLSPLVGEITDAFGLSSTAASLLTALPVLMLGLVSPLAPVLARRWGTEAVLLAALGLLVVAAALRALPAEAALFAGCLLVGMGVAVLNVLMPVVVKRDFAHRAGPMTGVYTATMVGGATVAAAIAVPLTGPLGGWNGSLAFWAAPAVVAAAVWLPQVLRARRARRPEGPVGGRRRVRGLWRCPLAWQVAAFMGLQSLLFYTLMAWVPTILVDNGMAAGEAALVLSFNSLTSIVTSLLVPMVAARPGTHRPLALLVGVLTTAGILGLLLAPHGMAAWAWAGVLGLGQGAGVSLALTFVVMRSRDAVVAGQLSGMMQTVGYTVAAAGPIAAGLLHQVTDGWTVPLAVLALLAVAEAVVGLGAGRSRFVRAEVVPG</sequence>
<dbReference type="Gene3D" id="1.20.1250.20">
    <property type="entry name" value="MFS general substrate transporter like domains"/>
    <property type="match status" value="1"/>
</dbReference>
<keyword evidence="4 6" id="KW-0472">Membrane</keyword>
<feature type="transmembrane region" description="Helical" evidence="6">
    <location>
        <begin position="116"/>
        <end position="138"/>
    </location>
</feature>
<dbReference type="InterPro" id="IPR036259">
    <property type="entry name" value="MFS_trans_sf"/>
</dbReference>
<feature type="region of interest" description="Disordered" evidence="5">
    <location>
        <begin position="1"/>
        <end position="20"/>
    </location>
</feature>
<evidence type="ECO:0000256" key="5">
    <source>
        <dbReference type="SAM" id="MobiDB-lite"/>
    </source>
</evidence>
<dbReference type="GO" id="GO:0022857">
    <property type="term" value="F:transmembrane transporter activity"/>
    <property type="evidence" value="ECO:0007669"/>
    <property type="project" value="InterPro"/>
</dbReference>
<feature type="transmembrane region" description="Helical" evidence="6">
    <location>
        <begin position="353"/>
        <end position="376"/>
    </location>
</feature>
<reference evidence="8 9" key="1">
    <citation type="submission" date="2020-07" db="EMBL/GenBank/DDBJ databases">
        <title>Sequencing the genomes of 1000 actinobacteria strains.</title>
        <authorList>
            <person name="Klenk H.-P."/>
        </authorList>
    </citation>
    <scope>NUCLEOTIDE SEQUENCE [LARGE SCALE GENOMIC DNA]</scope>
    <source>
        <strain evidence="8 9">DSM 42178</strain>
    </source>
</reference>
<comment type="caution">
    <text evidence="8">The sequence shown here is derived from an EMBL/GenBank/DDBJ whole genome shotgun (WGS) entry which is preliminary data.</text>
</comment>
<feature type="transmembrane region" description="Helical" evidence="6">
    <location>
        <begin position="222"/>
        <end position="243"/>
    </location>
</feature>
<evidence type="ECO:0000313" key="9">
    <source>
        <dbReference type="Proteomes" id="UP000567795"/>
    </source>
</evidence>
<feature type="transmembrane region" description="Helical" evidence="6">
    <location>
        <begin position="60"/>
        <end position="85"/>
    </location>
</feature>
<dbReference type="InterPro" id="IPR011701">
    <property type="entry name" value="MFS"/>
</dbReference>
<dbReference type="PROSITE" id="PS50850">
    <property type="entry name" value="MFS"/>
    <property type="match status" value="1"/>
</dbReference>
<dbReference type="SUPFAM" id="SSF103473">
    <property type="entry name" value="MFS general substrate transporter"/>
    <property type="match status" value="1"/>
</dbReference>
<proteinExistence type="predicted"/>
<dbReference type="InterPro" id="IPR020846">
    <property type="entry name" value="MFS_dom"/>
</dbReference>
<keyword evidence="2 6" id="KW-0812">Transmembrane</keyword>
<keyword evidence="9" id="KW-1185">Reference proteome</keyword>